<feature type="compositionally biased region" description="Basic and acidic residues" evidence="1">
    <location>
        <begin position="1148"/>
        <end position="1160"/>
    </location>
</feature>
<keyword evidence="3" id="KW-1185">Reference proteome</keyword>
<feature type="compositionally biased region" description="Basic residues" evidence="1">
    <location>
        <begin position="619"/>
        <end position="631"/>
    </location>
</feature>
<feature type="compositionally biased region" description="Basic residues" evidence="1">
    <location>
        <begin position="1057"/>
        <end position="1073"/>
    </location>
</feature>
<feature type="compositionally biased region" description="Basic residues" evidence="1">
    <location>
        <begin position="386"/>
        <end position="404"/>
    </location>
</feature>
<feature type="compositionally biased region" description="Gly residues" evidence="1">
    <location>
        <begin position="745"/>
        <end position="758"/>
    </location>
</feature>
<feature type="region of interest" description="Disordered" evidence="1">
    <location>
        <begin position="28"/>
        <end position="90"/>
    </location>
</feature>
<feature type="compositionally biased region" description="Basic residues" evidence="1">
    <location>
        <begin position="836"/>
        <end position="855"/>
    </location>
</feature>
<evidence type="ECO:0000256" key="1">
    <source>
        <dbReference type="SAM" id="MobiDB-lite"/>
    </source>
</evidence>
<feature type="non-terminal residue" evidence="2">
    <location>
        <position position="1216"/>
    </location>
</feature>
<dbReference type="AlphaFoldDB" id="F0YFY7"/>
<feature type="compositionally biased region" description="Low complexity" evidence="1">
    <location>
        <begin position="728"/>
        <end position="741"/>
    </location>
</feature>
<gene>
    <name evidence="2" type="ORF">AURANDRAFT_72096</name>
</gene>
<dbReference type="Proteomes" id="UP000002729">
    <property type="component" value="Unassembled WGS sequence"/>
</dbReference>
<feature type="compositionally biased region" description="Low complexity" evidence="1">
    <location>
        <begin position="143"/>
        <end position="159"/>
    </location>
</feature>
<feature type="compositionally biased region" description="Basic residues" evidence="1">
    <location>
        <begin position="521"/>
        <end position="533"/>
    </location>
</feature>
<feature type="compositionally biased region" description="Basic residues" evidence="1">
    <location>
        <begin position="878"/>
        <end position="906"/>
    </location>
</feature>
<evidence type="ECO:0000313" key="2">
    <source>
        <dbReference type="EMBL" id="EGB06025.1"/>
    </source>
</evidence>
<dbReference type="OMA" id="CTIFEGH"/>
<feature type="compositionally biased region" description="Basic and acidic residues" evidence="1">
    <location>
        <begin position="1178"/>
        <end position="1198"/>
    </location>
</feature>
<reference evidence="2 3" key="1">
    <citation type="journal article" date="2011" name="Proc. Natl. Acad. Sci. U.S.A.">
        <title>Niche of harmful alga Aureococcus anophagefferens revealed through ecogenomics.</title>
        <authorList>
            <person name="Gobler C.J."/>
            <person name="Berry D.L."/>
            <person name="Dyhrman S.T."/>
            <person name="Wilhelm S.W."/>
            <person name="Salamov A."/>
            <person name="Lobanov A.V."/>
            <person name="Zhang Y."/>
            <person name="Collier J.L."/>
            <person name="Wurch L.L."/>
            <person name="Kustka A.B."/>
            <person name="Dill B.D."/>
            <person name="Shah M."/>
            <person name="VerBerkmoes N.C."/>
            <person name="Kuo A."/>
            <person name="Terry A."/>
            <person name="Pangilinan J."/>
            <person name="Lindquist E.A."/>
            <person name="Lucas S."/>
            <person name="Paulsen I.T."/>
            <person name="Hattenrath-Lehmann T.K."/>
            <person name="Talmage S.C."/>
            <person name="Walker E.A."/>
            <person name="Koch F."/>
            <person name="Burson A.M."/>
            <person name="Marcoval M.A."/>
            <person name="Tang Y.Z."/>
            <person name="Lecleir G.R."/>
            <person name="Coyne K.J."/>
            <person name="Berg G.M."/>
            <person name="Bertrand E.M."/>
            <person name="Saito M.A."/>
            <person name="Gladyshev V.N."/>
            <person name="Grigoriev I.V."/>
        </authorList>
    </citation>
    <scope>NUCLEOTIDE SEQUENCE [LARGE SCALE GENOMIC DNA]</scope>
    <source>
        <strain evidence="3">CCMP 1984</strain>
    </source>
</reference>
<feature type="compositionally biased region" description="Basic and acidic residues" evidence="1">
    <location>
        <begin position="559"/>
        <end position="569"/>
    </location>
</feature>
<dbReference type="EMBL" id="GL833137">
    <property type="protein sequence ID" value="EGB06025.1"/>
    <property type="molecule type" value="Genomic_DNA"/>
</dbReference>
<feature type="compositionally biased region" description="Basic and acidic residues" evidence="1">
    <location>
        <begin position="927"/>
        <end position="939"/>
    </location>
</feature>
<feature type="region of interest" description="Disordered" evidence="1">
    <location>
        <begin position="133"/>
        <end position="178"/>
    </location>
</feature>
<feature type="compositionally biased region" description="Basic and acidic residues" evidence="1">
    <location>
        <begin position="708"/>
        <end position="727"/>
    </location>
</feature>
<accession>F0YFY7</accession>
<feature type="compositionally biased region" description="Basic and acidic residues" evidence="1">
    <location>
        <begin position="1082"/>
        <end position="1097"/>
    </location>
</feature>
<dbReference type="RefSeq" id="XP_009039282.1">
    <property type="nucleotide sequence ID" value="XM_009041034.1"/>
</dbReference>
<dbReference type="KEGG" id="aaf:AURANDRAFT_72096"/>
<feature type="compositionally biased region" description="Low complexity" evidence="1">
    <location>
        <begin position="959"/>
        <end position="984"/>
    </location>
</feature>
<feature type="compositionally biased region" description="Basic residues" evidence="1">
    <location>
        <begin position="657"/>
        <end position="671"/>
    </location>
</feature>
<dbReference type="GeneID" id="20228546"/>
<protein>
    <submittedName>
        <fullName evidence="2">Expressed protein</fullName>
    </submittedName>
</protein>
<feature type="compositionally biased region" description="Low complexity" evidence="1">
    <location>
        <begin position="354"/>
        <end position="369"/>
    </location>
</feature>
<feature type="compositionally biased region" description="Basic residues" evidence="1">
    <location>
        <begin position="307"/>
        <end position="321"/>
    </location>
</feature>
<feature type="compositionally biased region" description="Basic residues" evidence="1">
    <location>
        <begin position="1113"/>
        <end position="1147"/>
    </location>
</feature>
<feature type="region of interest" description="Disordered" evidence="1">
    <location>
        <begin position="191"/>
        <end position="369"/>
    </location>
</feature>
<feature type="compositionally biased region" description="Basic and acidic residues" evidence="1">
    <location>
        <begin position="230"/>
        <end position="249"/>
    </location>
</feature>
<proteinExistence type="predicted"/>
<sequence length="1216" mass="132328">MLASLQLQVREVRRTLELHLPISVDSAFGAAPQRRRSRPASSHEGHAAPPGERALRVVAGEPGRGQAAAHRRVAHAHRPGVPELPPEDGAVGADAVAPALRRVAERRRVRRVRRVAAERPERAERQRAVAVAAGEARARRAPRGPAGPEARGHARLAAADEAEAPRRRPGAAGPHARAVDQVLQQRADRLRVRLPLRGGEAARGGDDDGDAAPRRRVRAAAQPRDRHLRRAPEHREAVRPLRGVDEPRRAQRHALRLPAAHGPVGARRRRLRRRGRRRAAGQGHGPRLHGALVRDVAHGRPGAAAFRPRRPRARRGRGHARGRPEEDEARGPAPRQQRPLPPQGELPRVEHAVPARPRPGAALPAPRGRAARAALLRALDALRGGVRARARGRAVPPRHRRPPRRGAGEARGAQRGLRRAVGDEPGARGAARGPGPGADAREGEGREGRQVVAEEARRQGRRPRARVLREPRAGRAGAGQLRGADRAEEDLGPQPESRRRPRRRAAAAVHRPGDGDPPVHGRGRRRRGRRPHRGARDALRRRLRLQGQPGLQLGEEEQAPEHARGRELDAASPAAPQRLRQPLPASVPGRADGAPRRRAVGGLGAAGRRAQGPPGARPAPRRRRKEIRRLHHGEAPALRVRAQRARGAADAPDQGPRRARRGPVPRARERRARREGAPGRRGPRAPPALPAPAALLHGLPTTALRRPRPGDEVPPGRREVRRADAARRAPPAAPRLRAFVRPEIEGGGGRRGLRGVDGGPPRLRREPAARVLAGQGRRRGRGEEAQAQEAQEQGPRRRPAVLQPERRRSRRGRPVLHGAHPELRRHVRGLQGAFGRRVRGAARPRRGRLRGHPRRLPVAAGQGAPGLLRRDPAGRGPGPRRRLRAPRAPPRPRRRRPHGARGRGHAHVLGPPRDAAHGPHAVAGPRAAEKRRLDREGGDALRVGCPARRRPRAPRQVLAPGEARAPRPVARGAGDGAAARAAPHAAHRRRVAGDARVADQARAPRVPPGRRADPRRRVLAPGRLLLRRVRGARPGPLQARRRRPAGRDVPLQALARALRHPGHGRAPPPRRAHGGGLPQRHPRPDRAARGARGDAPRRRQPVRGGDGGLLRREGRRRARAGSHALRARRGRRRERVPRRLRGGRGAHVRGEPRGRRDRVAGLRGHALDGAPAPRRGPRAGEGRRRRLLRVDGVPREPEPLAPAALARGAPQVGELV</sequence>
<feature type="region of interest" description="Disordered" evidence="1">
    <location>
        <begin position="381"/>
        <end position="1216"/>
    </location>
</feature>
<organism evidence="3">
    <name type="scientific">Aureococcus anophagefferens</name>
    <name type="common">Harmful bloom alga</name>
    <dbReference type="NCBI Taxonomy" id="44056"/>
    <lineage>
        <taxon>Eukaryota</taxon>
        <taxon>Sar</taxon>
        <taxon>Stramenopiles</taxon>
        <taxon>Ochrophyta</taxon>
        <taxon>Pelagophyceae</taxon>
        <taxon>Pelagomonadales</taxon>
        <taxon>Pelagomonadaceae</taxon>
        <taxon>Aureococcus</taxon>
    </lineage>
</organism>
<feature type="compositionally biased region" description="Basic and acidic residues" evidence="1">
    <location>
        <begin position="439"/>
        <end position="458"/>
    </location>
</feature>
<feature type="compositionally biased region" description="Basic residues" evidence="1">
    <location>
        <begin position="69"/>
        <end position="78"/>
    </location>
</feature>
<dbReference type="InParanoid" id="F0YFY7"/>
<feature type="compositionally biased region" description="Basic residues" evidence="1">
    <location>
        <begin position="266"/>
        <end position="279"/>
    </location>
</feature>
<name>F0YFY7_AURAN</name>
<feature type="compositionally biased region" description="Low complexity" evidence="1">
    <location>
        <begin position="1201"/>
        <end position="1210"/>
    </location>
</feature>
<evidence type="ECO:0000313" key="3">
    <source>
        <dbReference type="Proteomes" id="UP000002729"/>
    </source>
</evidence>